<dbReference type="PANTHER" id="PTHR37996:SF1">
    <property type="entry name" value="B- AND T-LYMPHOCYTE ATTENUATOR"/>
    <property type="match status" value="1"/>
</dbReference>
<dbReference type="Gene3D" id="3.10.20.370">
    <property type="match status" value="1"/>
</dbReference>
<dbReference type="InterPro" id="IPR036179">
    <property type="entry name" value="Ig-like_dom_sf"/>
</dbReference>
<feature type="domain" description="Ig-like" evidence="8">
    <location>
        <begin position="273"/>
        <end position="374"/>
    </location>
</feature>
<dbReference type="InterPro" id="IPR041588">
    <property type="entry name" value="Integrase_H2C2"/>
</dbReference>
<dbReference type="SUPFAM" id="SSF48726">
    <property type="entry name" value="Immunoglobulin"/>
    <property type="match status" value="1"/>
</dbReference>
<keyword evidence="7" id="KW-0812">Transmembrane</keyword>
<evidence type="ECO:0000256" key="3">
    <source>
        <dbReference type="ARBA" id="ARBA00022722"/>
    </source>
</evidence>
<dbReference type="EMBL" id="CAUEEQ010039051">
    <property type="protein sequence ID" value="CAJ0954769.1"/>
    <property type="molecule type" value="Genomic_DNA"/>
</dbReference>
<dbReference type="Pfam" id="PF17917">
    <property type="entry name" value="RT_RNaseH"/>
    <property type="match status" value="1"/>
</dbReference>
<evidence type="ECO:0000259" key="8">
    <source>
        <dbReference type="PROSITE" id="PS50835"/>
    </source>
</evidence>
<dbReference type="Proteomes" id="UP001176940">
    <property type="component" value="Unassembled WGS sequence"/>
</dbReference>
<protein>
    <recommendedName>
        <fullName evidence="8">Ig-like domain-containing protein</fullName>
    </recommendedName>
</protein>
<dbReference type="PROSITE" id="PS50835">
    <property type="entry name" value="IG_LIKE"/>
    <property type="match status" value="1"/>
</dbReference>
<dbReference type="CDD" id="cd09274">
    <property type="entry name" value="RNase_HI_RT_Ty3"/>
    <property type="match status" value="1"/>
</dbReference>
<evidence type="ECO:0000256" key="4">
    <source>
        <dbReference type="ARBA" id="ARBA00022759"/>
    </source>
</evidence>
<name>A0ABN9M093_9NEOB</name>
<keyword evidence="3" id="KW-0540">Nuclease</keyword>
<organism evidence="9 10">
    <name type="scientific">Ranitomeya imitator</name>
    <name type="common">mimic poison frog</name>
    <dbReference type="NCBI Taxonomy" id="111125"/>
    <lineage>
        <taxon>Eukaryota</taxon>
        <taxon>Metazoa</taxon>
        <taxon>Chordata</taxon>
        <taxon>Craniata</taxon>
        <taxon>Vertebrata</taxon>
        <taxon>Euteleostomi</taxon>
        <taxon>Amphibia</taxon>
        <taxon>Batrachia</taxon>
        <taxon>Anura</taxon>
        <taxon>Neobatrachia</taxon>
        <taxon>Hyloidea</taxon>
        <taxon>Dendrobatidae</taxon>
        <taxon>Dendrobatinae</taxon>
        <taxon>Ranitomeya</taxon>
    </lineage>
</organism>
<evidence type="ECO:0000256" key="2">
    <source>
        <dbReference type="ARBA" id="ARBA00022695"/>
    </source>
</evidence>
<keyword evidence="4" id="KW-0255">Endonuclease</keyword>
<dbReference type="SMART" id="SM00409">
    <property type="entry name" value="IG"/>
    <property type="match status" value="1"/>
</dbReference>
<dbReference type="SUPFAM" id="SSF56672">
    <property type="entry name" value="DNA/RNA polymerases"/>
    <property type="match status" value="1"/>
</dbReference>
<comment type="caution">
    <text evidence="9">The sequence shown here is derived from an EMBL/GenBank/DDBJ whole genome shotgun (WGS) entry which is preliminary data.</text>
</comment>
<evidence type="ECO:0000256" key="5">
    <source>
        <dbReference type="ARBA" id="ARBA00022801"/>
    </source>
</evidence>
<keyword evidence="7" id="KW-1133">Transmembrane helix</keyword>
<gene>
    <name evidence="9" type="ORF">RIMI_LOCUS14857283</name>
</gene>
<dbReference type="InterPro" id="IPR041373">
    <property type="entry name" value="RT_RNaseH"/>
</dbReference>
<keyword evidence="5" id="KW-0378">Hydrolase</keyword>
<keyword evidence="2" id="KW-0548">Nucleotidyltransferase</keyword>
<dbReference type="InterPro" id="IPR039257">
    <property type="entry name" value="BTLA"/>
</dbReference>
<reference evidence="9" key="1">
    <citation type="submission" date="2023-07" db="EMBL/GenBank/DDBJ databases">
        <authorList>
            <person name="Stuckert A."/>
        </authorList>
    </citation>
    <scope>NUCLEOTIDE SEQUENCE</scope>
</reference>
<keyword evidence="6" id="KW-0695">RNA-directed DNA polymerase</keyword>
<evidence type="ECO:0000313" key="9">
    <source>
        <dbReference type="EMBL" id="CAJ0954769.1"/>
    </source>
</evidence>
<dbReference type="PANTHER" id="PTHR37996">
    <property type="entry name" value="B- AND T-LYMPHOCYTE ATTENUATOR"/>
    <property type="match status" value="1"/>
</dbReference>
<accession>A0ABN9M093</accession>
<dbReference type="Gene3D" id="2.60.40.10">
    <property type="entry name" value="Immunoglobulins"/>
    <property type="match status" value="1"/>
</dbReference>
<dbReference type="Pfam" id="PF17921">
    <property type="entry name" value="Integrase_H2C2"/>
    <property type="match status" value="1"/>
</dbReference>
<dbReference type="InterPro" id="IPR043502">
    <property type="entry name" value="DNA/RNA_pol_sf"/>
</dbReference>
<dbReference type="InterPro" id="IPR003599">
    <property type="entry name" value="Ig_sub"/>
</dbReference>
<dbReference type="InterPro" id="IPR007110">
    <property type="entry name" value="Ig-like_dom"/>
</dbReference>
<evidence type="ECO:0000256" key="7">
    <source>
        <dbReference type="SAM" id="Phobius"/>
    </source>
</evidence>
<keyword evidence="1" id="KW-0808">Transferase</keyword>
<proteinExistence type="predicted"/>
<dbReference type="InterPro" id="IPR013783">
    <property type="entry name" value="Ig-like_fold"/>
</dbReference>
<sequence length="641" mass="71057">MEVNASSVSAGAVLFQKDAQGRKQPCFFFSKIFSPAERNYSIRYRELLAMKFAFSEWRHLLEGAHFTFQVYTDHKNLVYLQIAQRLNSCQARWSLFFSRFHFTLHFLFGEKNICADALSHSLVSSEEEEPRLIVPSESLRTVALVSLESVPPGKTLPPNLRSEVLSWAHSSRVGGHFGIKRTSELLARMYWWPHMALTSETIFGPVSPAPRLGLLSNSLLGYFTPCQWQTGTGKCHLGIARRLGTVIVRAGAPFSYPLGCQPPHLGDKSSCTPGITMARNPNSGTLSGQSLVLNCIVQLCEWELPNVTWCKIAGQQCDPLRTRDGIYSKLEAQRKDNIVYVLKFDSVQINDTGYYQCKAKFKNQQIIGSPVELNIAGESVIENSTAINTTETGNTTKGTDTIRNMTLLLYIASTLGGLCVFIITISLLTYCIRRLKVSLSCTPSVSVIILYPECQCHYPVPPVSVSLSCTPSVSVIILYPQCQCHYPVPPVSVSLSCTPSVSVIILYPQCQCHYPVPPVSVSLSCTPSVSVIILYPPVSLSCIKHRSSSQDRATTEELQFVAMSGSLKNCSKQTHGGTLKDTDQTAVTVEVTYDNAHLGYKSTPKEEDSIVYADLNYNSKKTIFQFEDDNEIEYATVHTQS</sequence>
<keyword evidence="10" id="KW-1185">Reference proteome</keyword>
<evidence type="ECO:0000313" key="10">
    <source>
        <dbReference type="Proteomes" id="UP001176940"/>
    </source>
</evidence>
<feature type="transmembrane region" description="Helical" evidence="7">
    <location>
        <begin position="407"/>
        <end position="430"/>
    </location>
</feature>
<evidence type="ECO:0000256" key="6">
    <source>
        <dbReference type="ARBA" id="ARBA00022918"/>
    </source>
</evidence>
<keyword evidence="7" id="KW-0472">Membrane</keyword>
<evidence type="ECO:0000256" key="1">
    <source>
        <dbReference type="ARBA" id="ARBA00022679"/>
    </source>
</evidence>
<dbReference type="Gene3D" id="1.10.340.70">
    <property type="match status" value="1"/>
</dbReference>